<dbReference type="InterPro" id="IPR007862">
    <property type="entry name" value="Adenylate_kinase_lid-dom"/>
</dbReference>
<gene>
    <name evidence="7" type="primary">AK4_1</name>
    <name evidence="7" type="ORF">CM83_3199</name>
    <name evidence="8" type="ORF">g.5496</name>
</gene>
<evidence type="ECO:0000313" key="7">
    <source>
        <dbReference type="EMBL" id="JAG03233.1"/>
    </source>
</evidence>
<dbReference type="EMBL" id="GDHC01000813">
    <property type="protein sequence ID" value="JAQ17816.1"/>
    <property type="molecule type" value="Transcribed_RNA"/>
</dbReference>
<evidence type="ECO:0000256" key="2">
    <source>
        <dbReference type="ARBA" id="ARBA00022741"/>
    </source>
</evidence>
<sequence>MTAGALVPDSIVINMIAKVLEKRKRENILFDGFPRTLVQAQSLDKNLLQFQMQVDLVLNLQVPLEEIIQRISSRWTHLPSGRVYSYGFKPPKVEGRDDITDEPLVQRDDDKPEAVRKRL</sequence>
<dbReference type="InterPro" id="IPR027417">
    <property type="entry name" value="P-loop_NTPase"/>
</dbReference>
<dbReference type="PRINTS" id="PR00094">
    <property type="entry name" value="ADENYLTKNASE"/>
</dbReference>
<evidence type="ECO:0000256" key="3">
    <source>
        <dbReference type="ARBA" id="ARBA00022777"/>
    </source>
</evidence>
<reference evidence="7" key="2">
    <citation type="submission" date="2014-07" db="EMBL/GenBank/DDBJ databases">
        <authorList>
            <person name="Hull J."/>
        </authorList>
    </citation>
    <scope>NUCLEOTIDE SEQUENCE</scope>
</reference>
<evidence type="ECO:0000313" key="8">
    <source>
        <dbReference type="EMBL" id="JAQ17816.1"/>
    </source>
</evidence>
<keyword evidence="1 4" id="KW-0808">Transferase</keyword>
<dbReference type="Pfam" id="PF05191">
    <property type="entry name" value="ADK_lid"/>
    <property type="match status" value="1"/>
</dbReference>
<evidence type="ECO:0000259" key="6">
    <source>
        <dbReference type="Pfam" id="PF05191"/>
    </source>
</evidence>
<dbReference type="SUPFAM" id="SSF52540">
    <property type="entry name" value="P-loop containing nucleoside triphosphate hydrolases"/>
    <property type="match status" value="1"/>
</dbReference>
<evidence type="ECO:0000256" key="1">
    <source>
        <dbReference type="ARBA" id="ARBA00022679"/>
    </source>
</evidence>
<dbReference type="GO" id="GO:0004017">
    <property type="term" value="F:AMP kinase activity"/>
    <property type="evidence" value="ECO:0007669"/>
    <property type="project" value="InterPro"/>
</dbReference>
<feature type="region of interest" description="Disordered" evidence="5">
    <location>
        <begin position="89"/>
        <end position="119"/>
    </location>
</feature>
<dbReference type="CDD" id="cd01428">
    <property type="entry name" value="ADK"/>
    <property type="match status" value="1"/>
</dbReference>
<feature type="compositionally biased region" description="Basic and acidic residues" evidence="5">
    <location>
        <begin position="91"/>
        <end position="119"/>
    </location>
</feature>
<dbReference type="Gene3D" id="3.40.50.300">
    <property type="entry name" value="P-loop containing nucleotide triphosphate hydrolases"/>
    <property type="match status" value="1"/>
</dbReference>
<keyword evidence="2" id="KW-0547">Nucleotide-binding</keyword>
<dbReference type="InterPro" id="IPR000850">
    <property type="entry name" value="Adenylat/UMP-CMP_kin"/>
</dbReference>
<dbReference type="Pfam" id="PF00406">
    <property type="entry name" value="ADK"/>
    <property type="match status" value="1"/>
</dbReference>
<protein>
    <submittedName>
        <fullName evidence="7">Adenylate kinase isoenzyme 4, mitochondrial</fullName>
    </submittedName>
</protein>
<keyword evidence="3 4" id="KW-0418">Kinase</keyword>
<accession>A0A0A9W9P0</accession>
<organism evidence="7">
    <name type="scientific">Lygus hesperus</name>
    <name type="common">Western plant bug</name>
    <dbReference type="NCBI Taxonomy" id="30085"/>
    <lineage>
        <taxon>Eukaryota</taxon>
        <taxon>Metazoa</taxon>
        <taxon>Ecdysozoa</taxon>
        <taxon>Arthropoda</taxon>
        <taxon>Hexapoda</taxon>
        <taxon>Insecta</taxon>
        <taxon>Pterygota</taxon>
        <taxon>Neoptera</taxon>
        <taxon>Paraneoptera</taxon>
        <taxon>Hemiptera</taxon>
        <taxon>Heteroptera</taxon>
        <taxon>Panheteroptera</taxon>
        <taxon>Cimicomorpha</taxon>
        <taxon>Miridae</taxon>
        <taxon>Mirini</taxon>
        <taxon>Lygus</taxon>
    </lineage>
</organism>
<evidence type="ECO:0000256" key="5">
    <source>
        <dbReference type="SAM" id="MobiDB-lite"/>
    </source>
</evidence>
<name>A0A0A9W9P0_LYGHE</name>
<comment type="similarity">
    <text evidence="4">Belongs to the adenylate kinase family.</text>
</comment>
<dbReference type="InterPro" id="IPR033690">
    <property type="entry name" value="Adenylat_kinase_CS"/>
</dbReference>
<reference evidence="8" key="3">
    <citation type="journal article" date="2016" name="Gigascience">
        <title>De novo construction of an expanded transcriptome assembly for the western tarnished plant bug, Lygus hesperus.</title>
        <authorList>
            <person name="Tassone E.E."/>
            <person name="Geib S.M."/>
            <person name="Hall B."/>
            <person name="Fabrick J.A."/>
            <person name="Brent C.S."/>
            <person name="Hull J.J."/>
        </authorList>
    </citation>
    <scope>NUCLEOTIDE SEQUENCE</scope>
</reference>
<evidence type="ECO:0000256" key="4">
    <source>
        <dbReference type="RuleBase" id="RU003330"/>
    </source>
</evidence>
<dbReference type="PANTHER" id="PTHR23359">
    <property type="entry name" value="NUCLEOTIDE KINASE"/>
    <property type="match status" value="1"/>
</dbReference>
<dbReference type="EMBL" id="GBHO01040371">
    <property type="protein sequence ID" value="JAG03233.1"/>
    <property type="molecule type" value="Transcribed_RNA"/>
</dbReference>
<dbReference type="GO" id="GO:0005524">
    <property type="term" value="F:ATP binding"/>
    <property type="evidence" value="ECO:0007669"/>
    <property type="project" value="InterPro"/>
</dbReference>
<reference evidence="7" key="1">
    <citation type="journal article" date="2014" name="PLoS ONE">
        <title>Transcriptome-Based Identification of ABC Transporters in the Western Tarnished Plant Bug Lygus hesperus.</title>
        <authorList>
            <person name="Hull J.J."/>
            <person name="Chaney K."/>
            <person name="Geib S.M."/>
            <person name="Fabrick J.A."/>
            <person name="Brent C.S."/>
            <person name="Walsh D."/>
            <person name="Lavine L.C."/>
        </authorList>
    </citation>
    <scope>NUCLEOTIDE SEQUENCE</scope>
</reference>
<proteinExistence type="inferred from homology"/>
<dbReference type="AlphaFoldDB" id="A0A0A9W9P0"/>
<feature type="domain" description="Adenylate kinase active site lid" evidence="6">
    <location>
        <begin position="74"/>
        <end position="109"/>
    </location>
</feature>
<dbReference type="PROSITE" id="PS00113">
    <property type="entry name" value="ADENYLATE_KINASE"/>
    <property type="match status" value="1"/>
</dbReference>